<keyword evidence="8" id="KW-1185">Reference proteome</keyword>
<evidence type="ECO:0000256" key="2">
    <source>
        <dbReference type="ARBA" id="ARBA00022741"/>
    </source>
</evidence>
<keyword evidence="5" id="KW-1133">Transmembrane helix</keyword>
<evidence type="ECO:0000256" key="3">
    <source>
        <dbReference type="ARBA" id="ARBA00022777"/>
    </source>
</evidence>
<dbReference type="Pfam" id="PF00069">
    <property type="entry name" value="Pkinase"/>
    <property type="match status" value="1"/>
</dbReference>
<feature type="domain" description="Protein kinase" evidence="6">
    <location>
        <begin position="8"/>
        <end position="258"/>
    </location>
</feature>
<dbReference type="Gene3D" id="1.10.510.10">
    <property type="entry name" value="Transferase(Phosphotransferase) domain 1"/>
    <property type="match status" value="1"/>
</dbReference>
<evidence type="ECO:0000313" key="7">
    <source>
        <dbReference type="EMBL" id="PJJ40583.1"/>
    </source>
</evidence>
<evidence type="ECO:0000256" key="5">
    <source>
        <dbReference type="SAM" id="Phobius"/>
    </source>
</evidence>
<dbReference type="OrthoDB" id="9772550at2"/>
<keyword evidence="5" id="KW-0472">Membrane</keyword>
<organism evidence="7 8">
    <name type="scientific">Hallerella succinigenes</name>
    <dbReference type="NCBI Taxonomy" id="1896222"/>
    <lineage>
        <taxon>Bacteria</taxon>
        <taxon>Pseudomonadati</taxon>
        <taxon>Fibrobacterota</taxon>
        <taxon>Fibrobacteria</taxon>
        <taxon>Fibrobacterales</taxon>
        <taxon>Fibrobacteraceae</taxon>
        <taxon>Hallerella</taxon>
    </lineage>
</organism>
<dbReference type="GO" id="GO:0004674">
    <property type="term" value="F:protein serine/threonine kinase activity"/>
    <property type="evidence" value="ECO:0007669"/>
    <property type="project" value="UniProtKB-KW"/>
</dbReference>
<evidence type="ECO:0000259" key="6">
    <source>
        <dbReference type="PROSITE" id="PS50011"/>
    </source>
</evidence>
<protein>
    <submittedName>
        <fullName evidence="7">Serine/threonine protein kinase</fullName>
    </submittedName>
</protein>
<dbReference type="GO" id="GO:0005524">
    <property type="term" value="F:ATP binding"/>
    <property type="evidence" value="ECO:0007669"/>
    <property type="project" value="UniProtKB-KW"/>
</dbReference>
<dbReference type="SUPFAM" id="SSF56112">
    <property type="entry name" value="Protein kinase-like (PK-like)"/>
    <property type="match status" value="1"/>
</dbReference>
<keyword evidence="1" id="KW-0808">Transferase</keyword>
<dbReference type="EMBL" id="PGEX01000001">
    <property type="protein sequence ID" value="PJJ40583.1"/>
    <property type="molecule type" value="Genomic_DNA"/>
</dbReference>
<accession>A0A2M9A4L7</accession>
<dbReference type="Proteomes" id="UP000231134">
    <property type="component" value="Unassembled WGS sequence"/>
</dbReference>
<keyword evidence="3 7" id="KW-0418">Kinase</keyword>
<keyword evidence="5" id="KW-0812">Transmembrane</keyword>
<evidence type="ECO:0000313" key="8">
    <source>
        <dbReference type="Proteomes" id="UP000231134"/>
    </source>
</evidence>
<proteinExistence type="predicted"/>
<dbReference type="InterPro" id="IPR011009">
    <property type="entry name" value="Kinase-like_dom_sf"/>
</dbReference>
<feature type="transmembrane region" description="Helical" evidence="5">
    <location>
        <begin position="315"/>
        <end position="335"/>
    </location>
</feature>
<dbReference type="PROSITE" id="PS50011">
    <property type="entry name" value="PROTEIN_KINASE_DOM"/>
    <property type="match status" value="1"/>
</dbReference>
<reference evidence="7 8" key="1">
    <citation type="submission" date="2017-11" db="EMBL/GenBank/DDBJ databases">
        <title>Animal gut microbial communities from fecal samples from Wisconsin, USA.</title>
        <authorList>
            <person name="Neumann A."/>
        </authorList>
    </citation>
    <scope>NUCLEOTIDE SEQUENCE [LARGE SCALE GENOMIC DNA]</scope>
    <source>
        <strain evidence="7 8">UWS3</strain>
    </source>
</reference>
<name>A0A2M9A4L7_9BACT</name>
<keyword evidence="7" id="KW-0723">Serine/threonine-protein kinase</keyword>
<dbReference type="PANTHER" id="PTHR43289:SF6">
    <property type="entry name" value="SERINE_THREONINE-PROTEIN KINASE NEKL-3"/>
    <property type="match status" value="1"/>
</dbReference>
<dbReference type="SMART" id="SM00220">
    <property type="entry name" value="S_TKc"/>
    <property type="match status" value="1"/>
</dbReference>
<evidence type="ECO:0000256" key="4">
    <source>
        <dbReference type="ARBA" id="ARBA00022840"/>
    </source>
</evidence>
<dbReference type="PANTHER" id="PTHR43289">
    <property type="entry name" value="MITOGEN-ACTIVATED PROTEIN KINASE KINASE KINASE 20-RELATED"/>
    <property type="match status" value="1"/>
</dbReference>
<gene>
    <name evidence="7" type="ORF">BGX16_0513</name>
</gene>
<comment type="caution">
    <text evidence="7">The sequence shown here is derived from an EMBL/GenBank/DDBJ whole genome shotgun (WGS) entry which is preliminary data.</text>
</comment>
<dbReference type="AlphaFoldDB" id="A0A2M9A4L7"/>
<evidence type="ECO:0000256" key="1">
    <source>
        <dbReference type="ARBA" id="ARBA00022679"/>
    </source>
</evidence>
<keyword evidence="4" id="KW-0067">ATP-binding</keyword>
<dbReference type="InterPro" id="IPR000719">
    <property type="entry name" value="Prot_kinase_dom"/>
</dbReference>
<keyword evidence="2" id="KW-0547">Nucleotide-binding</keyword>
<dbReference type="CDD" id="cd14014">
    <property type="entry name" value="STKc_PknB_like"/>
    <property type="match status" value="1"/>
</dbReference>
<dbReference type="RefSeq" id="WP_100424652.1">
    <property type="nucleotide sequence ID" value="NZ_PGEX01000001.1"/>
</dbReference>
<sequence>MIEMERRLTGFRKVRTGGEATVYRALLDGQTPVAFKWYLEERKVDPEKVELYISHAFEGTSRLYGAGKWQGKPYFVSEYIRGTSSAELAPIPPKRAIHMIRTLCATLSTMSEAGVLHGDLGPDNVMVDADGNPVLIDFGIQGLGTPKFSAPERFEGSAPTVKSEIFSLGALLYYWIAGEPLFAGDTFSSIEQAVFHVDSYDASMLLYGRGKLAAEELRAFQNLWHGMLRRNPDQRFEDFEEFDECLEIAENELSQNYFAGEREKEALWKDGIRLSIREREAEIDRSPEEAFFSVPLKFEKTVTKSTETKNPAGKFLLGGAVFLFVTILLVFIFFFRTYSPDVENVGKLMLENSRAHQLGNDAESLQPDSVATVRGIMTEMESLSTDAQ</sequence>